<sequence length="175" mass="19269">MKKRPSKKFKAKKDKGRKRPAAKESDSPAGMMLFSGDEISETLDLGSFGFMAGQHKNGSLAQLAVLDTGYSQHCSSRKDFFTDLQPYHGKPMCGIDEGTLIPEAVGMLTIPVKINGNKVNFRLSNSLLYSSLGVTLISVQQILQMKGRVFFDKKKPQSFIQNIPSSLHSSMACFC</sequence>
<dbReference type="AlphaFoldDB" id="A0A5M8PP57"/>
<feature type="region of interest" description="Disordered" evidence="1">
    <location>
        <begin position="1"/>
        <end position="32"/>
    </location>
</feature>
<reference evidence="3 4" key="1">
    <citation type="submission" date="2019-09" db="EMBL/GenBank/DDBJ databases">
        <title>The hologenome of the rock-dwelling lichen Lasallia pustulata.</title>
        <authorList>
            <person name="Greshake Tzovaras B."/>
            <person name="Segers F."/>
            <person name="Bicker A."/>
            <person name="Dal Grande F."/>
            <person name="Otte J."/>
            <person name="Hankeln T."/>
            <person name="Schmitt I."/>
            <person name="Ebersberger I."/>
        </authorList>
    </citation>
    <scope>NUCLEOTIDE SEQUENCE [LARGE SCALE GENOMIC DNA]</scope>
    <source>
        <strain evidence="3">A1-1</strain>
    </source>
</reference>
<feature type="compositionally biased region" description="Basic residues" evidence="1">
    <location>
        <begin position="1"/>
        <end position="20"/>
    </location>
</feature>
<organism evidence="3 4">
    <name type="scientific">Lasallia pustulata</name>
    <dbReference type="NCBI Taxonomy" id="136370"/>
    <lineage>
        <taxon>Eukaryota</taxon>
        <taxon>Fungi</taxon>
        <taxon>Dikarya</taxon>
        <taxon>Ascomycota</taxon>
        <taxon>Pezizomycotina</taxon>
        <taxon>Lecanoromycetes</taxon>
        <taxon>OSLEUM clade</taxon>
        <taxon>Umbilicariomycetidae</taxon>
        <taxon>Umbilicariales</taxon>
        <taxon>Umbilicariaceae</taxon>
        <taxon>Lasallia</taxon>
    </lineage>
</organism>
<comment type="caution">
    <text evidence="3">The sequence shown here is derived from an EMBL/GenBank/DDBJ whole genome shotgun (WGS) entry which is preliminary data.</text>
</comment>
<feature type="domain" description="Retrovirus-related Pol polyprotein from transposon TNT 1-94-like beta-barrel" evidence="2">
    <location>
        <begin position="65"/>
        <end position="144"/>
    </location>
</feature>
<protein>
    <recommendedName>
        <fullName evidence="2">Retrovirus-related Pol polyprotein from transposon TNT 1-94-like beta-barrel domain-containing protein</fullName>
    </recommendedName>
</protein>
<dbReference type="Proteomes" id="UP000324767">
    <property type="component" value="Unassembled WGS sequence"/>
</dbReference>
<gene>
    <name evidence="3" type="ORF">FRX48_04578</name>
</gene>
<accession>A0A5M8PP57</accession>
<dbReference type="Pfam" id="PF22936">
    <property type="entry name" value="Pol_BBD"/>
    <property type="match status" value="1"/>
</dbReference>
<evidence type="ECO:0000256" key="1">
    <source>
        <dbReference type="SAM" id="MobiDB-lite"/>
    </source>
</evidence>
<evidence type="ECO:0000259" key="2">
    <source>
        <dbReference type="Pfam" id="PF22936"/>
    </source>
</evidence>
<dbReference type="InterPro" id="IPR054722">
    <property type="entry name" value="PolX-like_BBD"/>
</dbReference>
<dbReference type="EMBL" id="VXIT01000007">
    <property type="protein sequence ID" value="KAA6411298.1"/>
    <property type="molecule type" value="Genomic_DNA"/>
</dbReference>
<evidence type="ECO:0000313" key="3">
    <source>
        <dbReference type="EMBL" id="KAA6411298.1"/>
    </source>
</evidence>
<dbReference type="OrthoDB" id="4954883at2759"/>
<evidence type="ECO:0000313" key="4">
    <source>
        <dbReference type="Proteomes" id="UP000324767"/>
    </source>
</evidence>
<proteinExistence type="predicted"/>
<name>A0A5M8PP57_9LECA</name>